<evidence type="ECO:0000259" key="9">
    <source>
        <dbReference type="PROSITE" id="PS50071"/>
    </source>
</evidence>
<evidence type="ECO:0000256" key="3">
    <source>
        <dbReference type="ARBA" id="ARBA00023125"/>
    </source>
</evidence>
<dbReference type="Pfam" id="PF00046">
    <property type="entry name" value="Homeodomain"/>
    <property type="match status" value="1"/>
</dbReference>
<proteinExistence type="predicted"/>
<dbReference type="EMBL" id="JACVVK020000034">
    <property type="protein sequence ID" value="KAK7501003.1"/>
    <property type="molecule type" value="Genomic_DNA"/>
</dbReference>
<comment type="subcellular location">
    <subcellularLocation>
        <location evidence="1 6 7">Nucleus</location>
    </subcellularLocation>
</comment>
<evidence type="ECO:0000256" key="5">
    <source>
        <dbReference type="ARBA" id="ARBA00023242"/>
    </source>
</evidence>
<keyword evidence="4 6" id="KW-0371">Homeobox</keyword>
<dbReference type="PROSITE" id="PS00027">
    <property type="entry name" value="HOMEOBOX_1"/>
    <property type="match status" value="1"/>
</dbReference>
<dbReference type="PANTHER" id="PTHR24329">
    <property type="entry name" value="HOMEOBOX PROTEIN ARISTALESS"/>
    <property type="match status" value="1"/>
</dbReference>
<evidence type="ECO:0000256" key="2">
    <source>
        <dbReference type="ARBA" id="ARBA00022473"/>
    </source>
</evidence>
<dbReference type="PROSITE" id="PS50071">
    <property type="entry name" value="HOMEOBOX_2"/>
    <property type="match status" value="1"/>
</dbReference>
<sequence>MSEVETKISAGQPALSFGIDRILAEDKTPRCSVSTSECSGAEETTDSLTLEPESSVRPAATRPRHRTNFSGWQVTQLERAFLLTHYPDVYMREALACRLHLTEARVQVWFQNRRAKWRKQTRTGHCAGYEFPAETRDISSSLQSSRATPPFASDLLRLSSSGNRTSSHGVASTLTSPSVTFGQGSTTQRRPTFSYGRTSAELAEQRSGLSPSGFFTVQSEQAATTLSAQSSGATLSSPSSAWATWPPRLSWRRDSYRHLLAELAHHAADRSVGRLLVGYLPLGFRSTSDSSTDRR</sequence>
<name>A0ABD0LPS2_9CAEN</name>
<keyword evidence="11" id="KW-1185">Reference proteome</keyword>
<feature type="region of interest" description="Disordered" evidence="8">
    <location>
        <begin position="153"/>
        <end position="194"/>
    </location>
</feature>
<evidence type="ECO:0000256" key="1">
    <source>
        <dbReference type="ARBA" id="ARBA00004123"/>
    </source>
</evidence>
<dbReference type="InterPro" id="IPR017970">
    <property type="entry name" value="Homeobox_CS"/>
</dbReference>
<organism evidence="10 11">
    <name type="scientific">Batillaria attramentaria</name>
    <dbReference type="NCBI Taxonomy" id="370345"/>
    <lineage>
        <taxon>Eukaryota</taxon>
        <taxon>Metazoa</taxon>
        <taxon>Spiralia</taxon>
        <taxon>Lophotrochozoa</taxon>
        <taxon>Mollusca</taxon>
        <taxon>Gastropoda</taxon>
        <taxon>Caenogastropoda</taxon>
        <taxon>Sorbeoconcha</taxon>
        <taxon>Cerithioidea</taxon>
        <taxon>Batillariidae</taxon>
        <taxon>Batillaria</taxon>
    </lineage>
</organism>
<dbReference type="InterPro" id="IPR001356">
    <property type="entry name" value="HD"/>
</dbReference>
<dbReference type="InterPro" id="IPR050649">
    <property type="entry name" value="Paired_Homeobox_TFs"/>
</dbReference>
<evidence type="ECO:0000256" key="4">
    <source>
        <dbReference type="ARBA" id="ARBA00023155"/>
    </source>
</evidence>
<protein>
    <recommendedName>
        <fullName evidence="9">Homeobox domain-containing protein</fullName>
    </recommendedName>
</protein>
<keyword evidence="3 6" id="KW-0238">DNA-binding</keyword>
<feature type="domain" description="Homeobox" evidence="9">
    <location>
        <begin position="60"/>
        <end position="120"/>
    </location>
</feature>
<comment type="caution">
    <text evidence="10">The sequence shown here is derived from an EMBL/GenBank/DDBJ whole genome shotgun (WGS) entry which is preliminary data.</text>
</comment>
<feature type="region of interest" description="Disordered" evidence="8">
    <location>
        <begin position="31"/>
        <end position="63"/>
    </location>
</feature>
<accession>A0ABD0LPS2</accession>
<evidence type="ECO:0000256" key="6">
    <source>
        <dbReference type="PROSITE-ProRule" id="PRU00108"/>
    </source>
</evidence>
<dbReference type="AlphaFoldDB" id="A0ABD0LPS2"/>
<reference evidence="10 11" key="1">
    <citation type="journal article" date="2023" name="Sci. Data">
        <title>Genome assembly of the Korean intertidal mud-creeper Batillaria attramentaria.</title>
        <authorList>
            <person name="Patra A.K."/>
            <person name="Ho P.T."/>
            <person name="Jun S."/>
            <person name="Lee S.J."/>
            <person name="Kim Y."/>
            <person name="Won Y.J."/>
        </authorList>
    </citation>
    <scope>NUCLEOTIDE SEQUENCE [LARGE SCALE GENOMIC DNA]</scope>
    <source>
        <strain evidence="10">Wonlab-2016</strain>
    </source>
</reference>
<feature type="compositionally biased region" description="Polar residues" evidence="8">
    <location>
        <begin position="158"/>
        <end position="194"/>
    </location>
</feature>
<dbReference type="InterPro" id="IPR009057">
    <property type="entry name" value="Homeodomain-like_sf"/>
</dbReference>
<keyword evidence="2" id="KW-0217">Developmental protein</keyword>
<dbReference type="CDD" id="cd00086">
    <property type="entry name" value="homeodomain"/>
    <property type="match status" value="1"/>
</dbReference>
<dbReference type="GO" id="GO:0005634">
    <property type="term" value="C:nucleus"/>
    <property type="evidence" value="ECO:0007669"/>
    <property type="project" value="UniProtKB-SubCell"/>
</dbReference>
<dbReference type="Proteomes" id="UP001519460">
    <property type="component" value="Unassembled WGS sequence"/>
</dbReference>
<feature type="DNA-binding region" description="Homeobox" evidence="6">
    <location>
        <begin position="62"/>
        <end position="121"/>
    </location>
</feature>
<dbReference type="SMART" id="SM00389">
    <property type="entry name" value="HOX"/>
    <property type="match status" value="1"/>
</dbReference>
<evidence type="ECO:0000256" key="8">
    <source>
        <dbReference type="SAM" id="MobiDB-lite"/>
    </source>
</evidence>
<dbReference type="PANTHER" id="PTHR24329:SF543">
    <property type="entry name" value="FI01017P-RELATED"/>
    <property type="match status" value="1"/>
</dbReference>
<dbReference type="GO" id="GO:0003677">
    <property type="term" value="F:DNA binding"/>
    <property type="evidence" value="ECO:0007669"/>
    <property type="project" value="UniProtKB-UniRule"/>
</dbReference>
<gene>
    <name evidence="10" type="ORF">BaRGS_00007883</name>
</gene>
<evidence type="ECO:0000256" key="7">
    <source>
        <dbReference type="RuleBase" id="RU000682"/>
    </source>
</evidence>
<evidence type="ECO:0000313" key="10">
    <source>
        <dbReference type="EMBL" id="KAK7501003.1"/>
    </source>
</evidence>
<dbReference type="SUPFAM" id="SSF46689">
    <property type="entry name" value="Homeodomain-like"/>
    <property type="match status" value="1"/>
</dbReference>
<evidence type="ECO:0000313" key="11">
    <source>
        <dbReference type="Proteomes" id="UP001519460"/>
    </source>
</evidence>
<dbReference type="Gene3D" id="1.10.10.60">
    <property type="entry name" value="Homeodomain-like"/>
    <property type="match status" value="1"/>
</dbReference>
<keyword evidence="5 6" id="KW-0539">Nucleus</keyword>
<dbReference type="FunFam" id="1.10.10.60:FF:000057">
    <property type="entry name" value="Short stature homeobox 2"/>
    <property type="match status" value="1"/>
</dbReference>